<dbReference type="NCBIfam" id="TIGR02135">
    <property type="entry name" value="phoU_full"/>
    <property type="match status" value="1"/>
</dbReference>
<reference evidence="8" key="1">
    <citation type="submission" date="2020-02" db="EMBL/GenBank/DDBJ databases">
        <authorList>
            <person name="Meier V. D."/>
        </authorList>
    </citation>
    <scope>NUCLEOTIDE SEQUENCE</scope>
    <source>
        <strain evidence="8">AVDCRST_MAG20</strain>
    </source>
</reference>
<protein>
    <submittedName>
        <fullName evidence="8">Phosphate transport system regulatory protein PhoU</fullName>
    </submittedName>
</protein>
<evidence type="ECO:0000259" key="7">
    <source>
        <dbReference type="Pfam" id="PF01895"/>
    </source>
</evidence>
<evidence type="ECO:0000256" key="5">
    <source>
        <dbReference type="ARBA" id="ARBA00022490"/>
    </source>
</evidence>
<dbReference type="FunFam" id="1.20.58.220:FF:000004">
    <property type="entry name" value="Phosphate-specific transport system accessory protein PhoU"/>
    <property type="match status" value="1"/>
</dbReference>
<dbReference type="GO" id="GO:0005737">
    <property type="term" value="C:cytoplasm"/>
    <property type="evidence" value="ECO:0007669"/>
    <property type="project" value="UniProtKB-SubCell"/>
</dbReference>
<dbReference type="GO" id="GO:0045936">
    <property type="term" value="P:negative regulation of phosphate metabolic process"/>
    <property type="evidence" value="ECO:0007669"/>
    <property type="project" value="InterPro"/>
</dbReference>
<dbReference type="AlphaFoldDB" id="A0A6J4HF63"/>
<dbReference type="InterPro" id="IPR038078">
    <property type="entry name" value="PhoU-like_sf"/>
</dbReference>
<keyword evidence="6" id="KW-0592">Phosphate transport</keyword>
<dbReference type="GO" id="GO:0030643">
    <property type="term" value="P:intracellular phosphate ion homeostasis"/>
    <property type="evidence" value="ECO:0007669"/>
    <property type="project" value="InterPro"/>
</dbReference>
<accession>A0A6J4HF63</accession>
<comment type="subunit">
    <text evidence="3">Homodimer.</text>
</comment>
<dbReference type="PANTHER" id="PTHR42930">
    <property type="entry name" value="PHOSPHATE-SPECIFIC TRANSPORT SYSTEM ACCESSORY PROTEIN PHOU"/>
    <property type="match status" value="1"/>
</dbReference>
<dbReference type="PIRSF" id="PIRSF003107">
    <property type="entry name" value="PhoU"/>
    <property type="match status" value="1"/>
</dbReference>
<dbReference type="SUPFAM" id="SSF109755">
    <property type="entry name" value="PhoU-like"/>
    <property type="match status" value="1"/>
</dbReference>
<dbReference type="InterPro" id="IPR028366">
    <property type="entry name" value="PhoU"/>
</dbReference>
<evidence type="ECO:0000256" key="6">
    <source>
        <dbReference type="ARBA" id="ARBA00022592"/>
    </source>
</evidence>
<dbReference type="Pfam" id="PF01895">
    <property type="entry name" value="PhoU"/>
    <property type="match status" value="2"/>
</dbReference>
<comment type="similarity">
    <text evidence="2">Belongs to the PhoU family.</text>
</comment>
<name>A0A6J4HF63_9ACTN</name>
<gene>
    <name evidence="8" type="ORF">AVDCRST_MAG20-720</name>
</gene>
<feature type="domain" description="PhoU" evidence="7">
    <location>
        <begin position="123"/>
        <end position="208"/>
    </location>
</feature>
<dbReference type="PANTHER" id="PTHR42930:SF3">
    <property type="entry name" value="PHOSPHATE-SPECIFIC TRANSPORT SYSTEM ACCESSORY PROTEIN PHOU"/>
    <property type="match status" value="1"/>
</dbReference>
<evidence type="ECO:0000256" key="3">
    <source>
        <dbReference type="ARBA" id="ARBA00011738"/>
    </source>
</evidence>
<organism evidence="8">
    <name type="scientific">uncultured Acidimicrobiales bacterium</name>
    <dbReference type="NCBI Taxonomy" id="310071"/>
    <lineage>
        <taxon>Bacteria</taxon>
        <taxon>Bacillati</taxon>
        <taxon>Actinomycetota</taxon>
        <taxon>Acidimicrobiia</taxon>
        <taxon>Acidimicrobiales</taxon>
        <taxon>environmental samples</taxon>
    </lineage>
</organism>
<evidence type="ECO:0000256" key="2">
    <source>
        <dbReference type="ARBA" id="ARBA00008107"/>
    </source>
</evidence>
<evidence type="ECO:0000313" key="8">
    <source>
        <dbReference type="EMBL" id="CAA9220547.1"/>
    </source>
</evidence>
<dbReference type="InterPro" id="IPR026022">
    <property type="entry name" value="PhoU_dom"/>
</dbReference>
<feature type="domain" description="PhoU" evidence="7">
    <location>
        <begin position="19"/>
        <end position="106"/>
    </location>
</feature>
<evidence type="ECO:0000256" key="1">
    <source>
        <dbReference type="ARBA" id="ARBA00004496"/>
    </source>
</evidence>
<evidence type="ECO:0000256" key="4">
    <source>
        <dbReference type="ARBA" id="ARBA00022448"/>
    </source>
</evidence>
<dbReference type="EMBL" id="CADCSY010000027">
    <property type="protein sequence ID" value="CAA9220547.1"/>
    <property type="molecule type" value="Genomic_DNA"/>
</dbReference>
<dbReference type="Gene3D" id="1.20.58.220">
    <property type="entry name" value="Phosphate transport system protein phou homolog 2, domain 2"/>
    <property type="match status" value="1"/>
</dbReference>
<proteinExistence type="inferred from homology"/>
<comment type="subcellular location">
    <subcellularLocation>
        <location evidence="1">Cytoplasm</location>
    </subcellularLocation>
</comment>
<dbReference type="GO" id="GO:0006817">
    <property type="term" value="P:phosphate ion transport"/>
    <property type="evidence" value="ECO:0007669"/>
    <property type="project" value="UniProtKB-KW"/>
</dbReference>
<keyword evidence="4" id="KW-0813">Transport</keyword>
<sequence length="258" mass="28361">MEDIRKSFHHDLDLIRDDIVRLASMVTEALGKATIALLDGDLQTANEIIQGDDVLDTLSLDIEERCYQLLALQQPMATDLRALVAALRMVAEIERSGDLVSNIMKAARRMYGAELDPKVRGLITRLGQEVHRLFRLSIDAYVDRNDGLAAALDDMDDTVDALHADYIQSIFESHETSAMQLQTAVQLALVGRYYERIADHGVNIAERVRYMVTGWLPEHTGAARLAAQNARSEMLSVAVEVAQGGEEAADGTADGRGA</sequence>
<keyword evidence="5" id="KW-0963">Cytoplasm</keyword>